<dbReference type="GO" id="GO:0043420">
    <property type="term" value="P:anthranilate metabolic process"/>
    <property type="evidence" value="ECO:0007669"/>
    <property type="project" value="TreeGrafter"/>
</dbReference>
<dbReference type="GO" id="GO:0030170">
    <property type="term" value="F:pyridoxal phosphate binding"/>
    <property type="evidence" value="ECO:0007669"/>
    <property type="project" value="InterPro"/>
</dbReference>
<evidence type="ECO:0000256" key="3">
    <source>
        <dbReference type="ARBA" id="ARBA00022898"/>
    </source>
</evidence>
<dbReference type="PANTHER" id="PTHR14084">
    <property type="entry name" value="KYNURENINASE"/>
    <property type="match status" value="1"/>
</dbReference>
<gene>
    <name evidence="4" type="ORF">UFOPK1561_00752</name>
</gene>
<evidence type="ECO:0000256" key="2">
    <source>
        <dbReference type="ARBA" id="ARBA00022801"/>
    </source>
</evidence>
<dbReference type="GO" id="GO:0009435">
    <property type="term" value="P:NAD+ biosynthetic process"/>
    <property type="evidence" value="ECO:0007669"/>
    <property type="project" value="InterPro"/>
</dbReference>
<name>A0A6J6D3P2_9ZZZZ</name>
<evidence type="ECO:0000313" key="4">
    <source>
        <dbReference type="EMBL" id="CAB4558457.1"/>
    </source>
</evidence>
<dbReference type="Gene3D" id="3.40.640.10">
    <property type="entry name" value="Type I PLP-dependent aspartate aminotransferase-like (Major domain)"/>
    <property type="match status" value="1"/>
</dbReference>
<dbReference type="SUPFAM" id="SSF53383">
    <property type="entry name" value="PLP-dependent transferases"/>
    <property type="match status" value="1"/>
</dbReference>
<keyword evidence="2" id="KW-0378">Hydrolase</keyword>
<dbReference type="InterPro" id="IPR010111">
    <property type="entry name" value="Kynureninase"/>
</dbReference>
<dbReference type="PANTHER" id="PTHR14084:SF0">
    <property type="entry name" value="KYNURENINASE"/>
    <property type="match status" value="1"/>
</dbReference>
<reference evidence="4" key="1">
    <citation type="submission" date="2020-05" db="EMBL/GenBank/DDBJ databases">
        <authorList>
            <person name="Chiriac C."/>
            <person name="Salcher M."/>
            <person name="Ghai R."/>
            <person name="Kavagutti S V."/>
        </authorList>
    </citation>
    <scope>NUCLEOTIDE SEQUENCE</scope>
</reference>
<organism evidence="4">
    <name type="scientific">freshwater metagenome</name>
    <dbReference type="NCBI Taxonomy" id="449393"/>
    <lineage>
        <taxon>unclassified sequences</taxon>
        <taxon>metagenomes</taxon>
        <taxon>ecological metagenomes</taxon>
    </lineage>
</organism>
<protein>
    <submittedName>
        <fullName evidence="4">Unannotated protein</fullName>
    </submittedName>
</protein>
<dbReference type="GO" id="GO:0005737">
    <property type="term" value="C:cytoplasm"/>
    <property type="evidence" value="ECO:0007669"/>
    <property type="project" value="InterPro"/>
</dbReference>
<dbReference type="Gene3D" id="3.90.1150.10">
    <property type="entry name" value="Aspartate Aminotransferase, domain 1"/>
    <property type="match status" value="1"/>
</dbReference>
<accession>A0A6J6D3P2</accession>
<dbReference type="EMBL" id="CAEZSZ010000090">
    <property type="protein sequence ID" value="CAB4558457.1"/>
    <property type="molecule type" value="Genomic_DNA"/>
</dbReference>
<sequence>MQSLTSFGDPTQLSTAQAMDAADPLAKYRDLFQISDPDLRYLDGNSLGRMPKSVVEITNKFLTEEWGTELVDGWAHWIDQAQYAGNLLGRATLGASEGQTLVQDTTSVNFYQLCVAAINARPGRKTVIIDSSNFPTDRFVLAGIAKSMGLNLITLNNDGLGGPGQIDVDADCELITPEILAPLLNDDVALVTLQVIHYRSGARPDVKAITDLVRSHGAFVVWDASHAGGAIDLQFDKWGVDLAVGCTYKYGNSGPGSPAWLYVRKSLQNDLIPPIQGWFANDKQFEMGPFFEPAEGIRRFQIASPSIIGTRIVEASYSMIEEAGMQAISQKAALGTELILALYDAWLAPLGFTLNTPRDHQKRGGHINVGHPDAKKIATAMRVMTNTIPDYRTPNTIRLAIAPLPTSYQEVFEGLERMRDLVASKKYLEVQDSGSRVT</sequence>
<keyword evidence="1" id="KW-0662">Pyridine nucleotide biosynthesis</keyword>
<dbReference type="InterPro" id="IPR015424">
    <property type="entry name" value="PyrdxlP-dep_Trfase"/>
</dbReference>
<dbReference type="InterPro" id="IPR015421">
    <property type="entry name" value="PyrdxlP-dep_Trfase_major"/>
</dbReference>
<dbReference type="InterPro" id="IPR015422">
    <property type="entry name" value="PyrdxlP-dep_Trfase_small"/>
</dbReference>
<dbReference type="Pfam" id="PF22580">
    <property type="entry name" value="KYNU_C"/>
    <property type="match status" value="1"/>
</dbReference>
<dbReference type="PIRSF" id="PIRSF038800">
    <property type="entry name" value="KYNU"/>
    <property type="match status" value="1"/>
</dbReference>
<dbReference type="GO" id="GO:0019441">
    <property type="term" value="P:L-tryptophan catabolic process to kynurenine"/>
    <property type="evidence" value="ECO:0007669"/>
    <property type="project" value="TreeGrafter"/>
</dbReference>
<proteinExistence type="predicted"/>
<evidence type="ECO:0000256" key="1">
    <source>
        <dbReference type="ARBA" id="ARBA00022642"/>
    </source>
</evidence>
<dbReference type="GO" id="GO:0030429">
    <property type="term" value="F:kynureninase activity"/>
    <property type="evidence" value="ECO:0007669"/>
    <property type="project" value="InterPro"/>
</dbReference>
<dbReference type="AlphaFoldDB" id="A0A6J6D3P2"/>
<keyword evidence="3" id="KW-0663">Pyridoxal phosphate</keyword>